<protein>
    <recommendedName>
        <fullName evidence="3">Endonuclease/exonuclease/phosphatase domain-containing protein</fullName>
    </recommendedName>
</protein>
<reference evidence="4 5" key="1">
    <citation type="submission" date="2018-05" db="EMBL/GenBank/DDBJ databases">
        <title>Streptomyces venezuelae.</title>
        <authorList>
            <person name="Kim W."/>
            <person name="Lee N."/>
            <person name="Cho B.-K."/>
        </authorList>
    </citation>
    <scope>NUCLEOTIDE SEQUENCE [LARGE SCALE GENOMIC DNA]</scope>
    <source>
        <strain evidence="4 5">ATCC 15068</strain>
    </source>
</reference>
<dbReference type="OrthoDB" id="3789924at2"/>
<dbReference type="Pfam" id="PF13517">
    <property type="entry name" value="FG-GAP_3"/>
    <property type="match status" value="1"/>
</dbReference>
<dbReference type="InterPro" id="IPR028994">
    <property type="entry name" value="Integrin_alpha_N"/>
</dbReference>
<evidence type="ECO:0000313" key="5">
    <source>
        <dbReference type="Proteomes" id="UP000324106"/>
    </source>
</evidence>
<dbReference type="SUPFAM" id="SSF56219">
    <property type="entry name" value="DNase I-like"/>
    <property type="match status" value="1"/>
</dbReference>
<dbReference type="InterPro" id="IPR036691">
    <property type="entry name" value="Endo/exonu/phosph_ase_sf"/>
</dbReference>
<dbReference type="AlphaFoldDB" id="A0A5P2AII7"/>
<proteinExistence type="predicted"/>
<organism evidence="4 5">
    <name type="scientific">Streptomyces venezuelae</name>
    <dbReference type="NCBI Taxonomy" id="54571"/>
    <lineage>
        <taxon>Bacteria</taxon>
        <taxon>Bacillati</taxon>
        <taxon>Actinomycetota</taxon>
        <taxon>Actinomycetes</taxon>
        <taxon>Kitasatosporales</taxon>
        <taxon>Streptomycetaceae</taxon>
        <taxon>Streptomyces</taxon>
    </lineage>
</organism>
<dbReference type="PANTHER" id="PTHR44103">
    <property type="entry name" value="PROPROTEIN CONVERTASE P"/>
    <property type="match status" value="1"/>
</dbReference>
<dbReference type="SUPFAM" id="SSF69318">
    <property type="entry name" value="Integrin alpha N-terminal domain"/>
    <property type="match status" value="1"/>
</dbReference>
<keyword evidence="1 2" id="KW-0732">Signal</keyword>
<accession>A0A5P2AII7</accession>
<name>A0A5P2AII7_STRVZ</name>
<evidence type="ECO:0000256" key="2">
    <source>
        <dbReference type="SAM" id="SignalP"/>
    </source>
</evidence>
<feature type="chain" id="PRO_5024861887" description="Endonuclease/exonuclease/phosphatase domain-containing protein" evidence="2">
    <location>
        <begin position="45"/>
        <end position="637"/>
    </location>
</feature>
<dbReference type="Gene3D" id="3.60.10.10">
    <property type="entry name" value="Endonuclease/exonuclease/phosphatase"/>
    <property type="match status" value="1"/>
</dbReference>
<dbReference type="EMBL" id="CP029194">
    <property type="protein sequence ID" value="QES17895.1"/>
    <property type="molecule type" value="Genomic_DNA"/>
</dbReference>
<evidence type="ECO:0000259" key="3">
    <source>
        <dbReference type="Pfam" id="PF03372"/>
    </source>
</evidence>
<feature type="domain" description="Endonuclease/exonuclease/phosphatase" evidence="3">
    <location>
        <begin position="60"/>
        <end position="371"/>
    </location>
</feature>
<gene>
    <name evidence="4" type="ORF">DEJ46_01260</name>
</gene>
<evidence type="ECO:0000313" key="4">
    <source>
        <dbReference type="EMBL" id="QES17895.1"/>
    </source>
</evidence>
<feature type="signal peptide" evidence="2">
    <location>
        <begin position="1"/>
        <end position="44"/>
    </location>
</feature>
<dbReference type="InterPro" id="IPR005135">
    <property type="entry name" value="Endo/exonuclease/phosphatase"/>
</dbReference>
<dbReference type="Proteomes" id="UP000324106">
    <property type="component" value="Chromosome"/>
</dbReference>
<dbReference type="InterPro" id="IPR013517">
    <property type="entry name" value="FG-GAP"/>
</dbReference>
<evidence type="ECO:0000256" key="1">
    <source>
        <dbReference type="ARBA" id="ARBA00022729"/>
    </source>
</evidence>
<dbReference type="Pfam" id="PF03372">
    <property type="entry name" value="Exo_endo_phos"/>
    <property type="match status" value="1"/>
</dbReference>
<dbReference type="GO" id="GO:0003824">
    <property type="term" value="F:catalytic activity"/>
    <property type="evidence" value="ECO:0007669"/>
    <property type="project" value="InterPro"/>
</dbReference>
<sequence>MFVFFSTTLRQGVPMRRFGLFRALLASLAFMCAAATVTVPLAQAADTVTSSTAPPVRTYTYNICGSGGTQGCLVSAVENKARHDAILAETGSGWSADYIFLVEICRYQFNGMNTSLTSRGYTGRYVETVPAGSLGPGCKDPVGSTTPSYGMALFVRGQFIAGTDLSLDTGAAILGTVGPVAVGPVTAEDIKAPCIKAWVQYRPTWACSVHLWWGTPTAPDYPSPATPDALAAYNDRVARNQVMVREADLLARKAKEWEDSGIPVVLGGDFNSSPWGDVLDRFYEPGAGGGAYGTFVEADETDRDHFSGNSDCVGPSVVRCRMGDFTKFDASHATRVQKLDYTFFSSRYFRGVVGDVPVEPRTPGGQWISDHLPVRAAGFWTDCGPYGTAPGAVHRRDGVGGLYRYEGRVSGESTALAKPCKVGSGWTGMKLVARQGTTLVAVDTTGGLWHYPVSAEDGSYAGGARRHPAGTGFQDDNLLLAPGDFDGDGTADLITRDTTGGLWLHRGTGEHSYAPRTRIADTGGDWAAYRSVVAADFAHGAGGVQGTTDLIAIDQLGTLWLLEGNGDGTLGQRRTIGNSWQVYDALAAPGDLNGDGKADLIGREADGDLYFYKGDGTGGYAPRVKVGSSFPTGEMLF</sequence>
<dbReference type="PANTHER" id="PTHR44103:SF1">
    <property type="entry name" value="PROPROTEIN CONVERTASE P"/>
    <property type="match status" value="1"/>
</dbReference>